<keyword evidence="2" id="KW-1185">Reference proteome</keyword>
<protein>
    <submittedName>
        <fullName evidence="1">46360_t:CDS:1</fullName>
    </submittedName>
</protein>
<sequence>LAGKDASKKVKYFSYYKSIVKRLYTYFSTFYSRMQNLKIIEKDSGDPELVLLQIVTTYWLLFSNVVKNLHQIINS</sequence>
<dbReference type="Proteomes" id="UP000789901">
    <property type="component" value="Unassembled WGS sequence"/>
</dbReference>
<accession>A0ABN7XNW4</accession>
<reference evidence="1 2" key="1">
    <citation type="submission" date="2021-06" db="EMBL/GenBank/DDBJ databases">
        <authorList>
            <person name="Kallberg Y."/>
            <person name="Tangrot J."/>
            <person name="Rosling A."/>
        </authorList>
    </citation>
    <scope>NUCLEOTIDE SEQUENCE [LARGE SCALE GENOMIC DNA]</scope>
    <source>
        <strain evidence="1 2">120-4 pot B 10/14</strain>
    </source>
</reference>
<proteinExistence type="predicted"/>
<feature type="non-terminal residue" evidence="1">
    <location>
        <position position="75"/>
    </location>
</feature>
<organism evidence="1 2">
    <name type="scientific">Gigaspora margarita</name>
    <dbReference type="NCBI Taxonomy" id="4874"/>
    <lineage>
        <taxon>Eukaryota</taxon>
        <taxon>Fungi</taxon>
        <taxon>Fungi incertae sedis</taxon>
        <taxon>Mucoromycota</taxon>
        <taxon>Glomeromycotina</taxon>
        <taxon>Glomeromycetes</taxon>
        <taxon>Diversisporales</taxon>
        <taxon>Gigasporaceae</taxon>
        <taxon>Gigaspora</taxon>
    </lineage>
</organism>
<name>A0ABN7XNW4_GIGMA</name>
<comment type="caution">
    <text evidence="1">The sequence shown here is derived from an EMBL/GenBank/DDBJ whole genome shotgun (WGS) entry which is preliminary data.</text>
</comment>
<evidence type="ECO:0000313" key="2">
    <source>
        <dbReference type="Proteomes" id="UP000789901"/>
    </source>
</evidence>
<dbReference type="EMBL" id="CAJVQB010165438">
    <property type="protein sequence ID" value="CAG8856927.1"/>
    <property type="molecule type" value="Genomic_DNA"/>
</dbReference>
<evidence type="ECO:0000313" key="1">
    <source>
        <dbReference type="EMBL" id="CAG8856927.1"/>
    </source>
</evidence>
<feature type="non-terminal residue" evidence="1">
    <location>
        <position position="1"/>
    </location>
</feature>
<gene>
    <name evidence="1" type="ORF">GMARGA_LOCUS45748</name>
</gene>